<dbReference type="GO" id="GO:0043709">
    <property type="term" value="P:cell adhesion involved in single-species biofilm formation"/>
    <property type="evidence" value="ECO:0007669"/>
    <property type="project" value="TreeGrafter"/>
</dbReference>
<dbReference type="InterPro" id="IPR012312">
    <property type="entry name" value="Hemerythrin-like"/>
</dbReference>
<dbReference type="InterPro" id="IPR035938">
    <property type="entry name" value="Hemerythrin-like_sf"/>
</dbReference>
<dbReference type="CDD" id="cd12107">
    <property type="entry name" value="Hemerythrin"/>
    <property type="match status" value="1"/>
</dbReference>
<dbReference type="GO" id="GO:1902201">
    <property type="term" value="P:negative regulation of bacterial-type flagellum-dependent cell motility"/>
    <property type="evidence" value="ECO:0007669"/>
    <property type="project" value="TreeGrafter"/>
</dbReference>
<dbReference type="Pfam" id="PF00990">
    <property type="entry name" value="GGDEF"/>
    <property type="match status" value="1"/>
</dbReference>
<protein>
    <recommendedName>
        <fullName evidence="2">diguanylate cyclase</fullName>
        <ecNumber evidence="2">2.7.7.65</ecNumber>
    </recommendedName>
</protein>
<dbReference type="Gene3D" id="3.30.70.270">
    <property type="match status" value="1"/>
</dbReference>
<dbReference type="EMBL" id="MSYM01000013">
    <property type="protein sequence ID" value="OLP05924.1"/>
    <property type="molecule type" value="Genomic_DNA"/>
</dbReference>
<dbReference type="CDD" id="cd01949">
    <property type="entry name" value="GGDEF"/>
    <property type="match status" value="1"/>
</dbReference>
<name>A0A1Q8YD03_9BURK</name>
<dbReference type="PANTHER" id="PTHR45138:SF9">
    <property type="entry name" value="DIGUANYLATE CYCLASE DGCM-RELATED"/>
    <property type="match status" value="1"/>
</dbReference>
<dbReference type="InterPro" id="IPR050469">
    <property type="entry name" value="Diguanylate_Cyclase"/>
</dbReference>
<dbReference type="SMART" id="SM00267">
    <property type="entry name" value="GGDEF"/>
    <property type="match status" value="1"/>
</dbReference>
<gene>
    <name evidence="7" type="ORF">BLL52_2153</name>
</gene>
<reference evidence="7 8" key="1">
    <citation type="submission" date="2017-01" db="EMBL/GenBank/DDBJ databases">
        <title>Genome sequence of Rhodoferax antarcticus ANT.BR, a psychrophilic purple nonsulfur bacterium from an Antarctic microbial mat.</title>
        <authorList>
            <person name="Baker J."/>
            <person name="Riester C."/>
            <person name="Skinner B."/>
            <person name="Newell A."/>
            <person name="Swingley W."/>
            <person name="Madigan M."/>
            <person name="Jung D."/>
            <person name="Asao M."/>
            <person name="Chen M."/>
            <person name="Loughlin P."/>
            <person name="Pan H."/>
            <person name="Lin S."/>
            <person name="Li N."/>
            <person name="Shaw J."/>
            <person name="Prado M."/>
            <person name="Sherman C."/>
            <person name="Li X."/>
            <person name="Tang J."/>
            <person name="Blankenship R."/>
            <person name="Zhao T."/>
            <person name="Touchman J."/>
            <person name="Sattley M."/>
        </authorList>
    </citation>
    <scope>NUCLEOTIDE SEQUENCE [LARGE SCALE GENOMIC DNA]</scope>
    <source>
        <strain evidence="7 8">ANT.BR</strain>
    </source>
</reference>
<dbReference type="SUPFAM" id="SSF55073">
    <property type="entry name" value="Nucleotide cyclase"/>
    <property type="match status" value="1"/>
</dbReference>
<dbReference type="InterPro" id="IPR016131">
    <property type="entry name" value="Haemerythrin_Fe_BS"/>
</dbReference>
<dbReference type="PROSITE" id="PS00550">
    <property type="entry name" value="HEMERYTHRINS"/>
    <property type="match status" value="1"/>
</dbReference>
<dbReference type="FunFam" id="3.30.70.270:FF:000001">
    <property type="entry name" value="Diguanylate cyclase domain protein"/>
    <property type="match status" value="1"/>
</dbReference>
<dbReference type="STRING" id="81479.RA876_05040"/>
<dbReference type="NCBIfam" id="TIGR02481">
    <property type="entry name" value="hemeryth_dom"/>
    <property type="match status" value="1"/>
</dbReference>
<evidence type="ECO:0000256" key="1">
    <source>
        <dbReference type="ARBA" id="ARBA00010587"/>
    </source>
</evidence>
<dbReference type="NCBIfam" id="TIGR00254">
    <property type="entry name" value="GGDEF"/>
    <property type="match status" value="1"/>
</dbReference>
<feature type="domain" description="GGDEF" evidence="6">
    <location>
        <begin position="240"/>
        <end position="373"/>
    </location>
</feature>
<comment type="similarity">
    <text evidence="1">Belongs to the hemerythrin family.</text>
</comment>
<evidence type="ECO:0000256" key="4">
    <source>
        <dbReference type="ARBA" id="ARBA00023004"/>
    </source>
</evidence>
<dbReference type="Pfam" id="PF01814">
    <property type="entry name" value="Hemerythrin"/>
    <property type="match status" value="1"/>
</dbReference>
<dbReference type="SUPFAM" id="SSF47188">
    <property type="entry name" value="Hemerythrin-like"/>
    <property type="match status" value="1"/>
</dbReference>
<evidence type="ECO:0000256" key="5">
    <source>
        <dbReference type="ARBA" id="ARBA00034247"/>
    </source>
</evidence>
<organism evidence="7 8">
    <name type="scientific">Rhodoferax antarcticus ANT.BR</name>
    <dbReference type="NCBI Taxonomy" id="1111071"/>
    <lineage>
        <taxon>Bacteria</taxon>
        <taxon>Pseudomonadati</taxon>
        <taxon>Pseudomonadota</taxon>
        <taxon>Betaproteobacteria</taxon>
        <taxon>Burkholderiales</taxon>
        <taxon>Comamonadaceae</taxon>
        <taxon>Rhodoferax</taxon>
    </lineage>
</organism>
<comment type="catalytic activity">
    <reaction evidence="5">
        <text>2 GTP = 3',3'-c-di-GMP + 2 diphosphate</text>
        <dbReference type="Rhea" id="RHEA:24898"/>
        <dbReference type="ChEBI" id="CHEBI:33019"/>
        <dbReference type="ChEBI" id="CHEBI:37565"/>
        <dbReference type="ChEBI" id="CHEBI:58805"/>
        <dbReference type="EC" id="2.7.7.65"/>
    </reaction>
</comment>
<keyword evidence="8" id="KW-1185">Reference proteome</keyword>
<dbReference type="InterPro" id="IPR000160">
    <property type="entry name" value="GGDEF_dom"/>
</dbReference>
<dbReference type="InterPro" id="IPR012827">
    <property type="entry name" value="Hemerythrin_metal-bd"/>
</dbReference>
<dbReference type="NCBIfam" id="NF033749">
    <property type="entry name" value="bact_hemeryth"/>
    <property type="match status" value="1"/>
</dbReference>
<evidence type="ECO:0000256" key="3">
    <source>
        <dbReference type="ARBA" id="ARBA00022723"/>
    </source>
</evidence>
<keyword evidence="3" id="KW-0479">Metal-binding</keyword>
<dbReference type="PANTHER" id="PTHR45138">
    <property type="entry name" value="REGULATORY COMPONENTS OF SENSORY TRANSDUCTION SYSTEM"/>
    <property type="match status" value="1"/>
</dbReference>
<dbReference type="GO" id="GO:0005886">
    <property type="term" value="C:plasma membrane"/>
    <property type="evidence" value="ECO:0007669"/>
    <property type="project" value="TreeGrafter"/>
</dbReference>
<comment type="caution">
    <text evidence="7">The sequence shown here is derived from an EMBL/GenBank/DDBJ whole genome shotgun (WGS) entry which is preliminary data.</text>
</comment>
<evidence type="ECO:0000256" key="2">
    <source>
        <dbReference type="ARBA" id="ARBA00012528"/>
    </source>
</evidence>
<evidence type="ECO:0000313" key="7">
    <source>
        <dbReference type="EMBL" id="OLP05924.1"/>
    </source>
</evidence>
<proteinExistence type="inferred from homology"/>
<evidence type="ECO:0000259" key="6">
    <source>
        <dbReference type="PROSITE" id="PS50887"/>
    </source>
</evidence>
<dbReference type="AlphaFoldDB" id="A0A1Q8YD03"/>
<accession>A0A1Q8YD03</accession>
<dbReference type="GO" id="GO:0052621">
    <property type="term" value="F:diguanylate cyclase activity"/>
    <property type="evidence" value="ECO:0007669"/>
    <property type="project" value="UniProtKB-EC"/>
</dbReference>
<dbReference type="PROSITE" id="PS50887">
    <property type="entry name" value="GGDEF"/>
    <property type="match status" value="1"/>
</dbReference>
<dbReference type="GO" id="GO:0046872">
    <property type="term" value="F:metal ion binding"/>
    <property type="evidence" value="ECO:0007669"/>
    <property type="project" value="UniProtKB-KW"/>
</dbReference>
<dbReference type="EC" id="2.7.7.65" evidence="2"/>
<dbReference type="Proteomes" id="UP000185911">
    <property type="component" value="Unassembled WGS sequence"/>
</dbReference>
<dbReference type="Gene3D" id="1.20.120.50">
    <property type="entry name" value="Hemerythrin-like"/>
    <property type="match status" value="1"/>
</dbReference>
<evidence type="ECO:0000313" key="8">
    <source>
        <dbReference type="Proteomes" id="UP000185911"/>
    </source>
</evidence>
<dbReference type="InterPro" id="IPR029787">
    <property type="entry name" value="Nucleotide_cyclase"/>
</dbReference>
<keyword evidence="4" id="KW-0408">Iron</keyword>
<sequence>MDAMQAFRWDTVFLTGLPTVDEQHHYLVDCINQFGDALMRPTGASRAEVESLFQELKRYTLYHFQEEEALMVQRGVYPSHIARHRKEHAQFLQDIVDMHTRMMGDDRDGGHALLSFLSNWLAYHILGTDRLMTWLMQAAQDGKSAEEALEAFKKTRDPATATLLQAMSQLVIQVSERSRALFNLNQTLEARVAERTQALSDLNQRLETIAMTDVLTGLPNRRQAMLVLEREWQAATQSGAPLACMMIDADGFKKINDTCGHDAGDAVLRQLAHSLQEAVRNDDLVCRLGGDEFLIICAHTPLEGALRLAEKVRHEVDDLRVPAGSGTWTGSVSIGVAARQSDMTNFEALLKAADEGVYVAKGRGRNCVSSVQSAKRG</sequence>
<dbReference type="InterPro" id="IPR043128">
    <property type="entry name" value="Rev_trsase/Diguanyl_cyclase"/>
</dbReference>